<name>A0A0F4UZ04_PSEFL</name>
<sequence>MTMPIPHTSITAAHWQPALGTSGEVVEGLRDIDQAIRIILSTPKGSDPHRPEFGSDLHLYLDWPSNRVTPHLVREAVDAIRLWEPRVSVAQVQVQIYAAQIIVQVQWRVAGEVSQLTEVPYARAT</sequence>
<proteinExistence type="predicted"/>
<gene>
    <name evidence="2" type="ORF">VD17_28295</name>
</gene>
<dbReference type="InterPro" id="IPR007048">
    <property type="entry name" value="IraD/Gp25-like"/>
</dbReference>
<dbReference type="Gene3D" id="3.10.450.40">
    <property type="match status" value="1"/>
</dbReference>
<dbReference type="Proteomes" id="UP000033400">
    <property type="component" value="Unassembled WGS sequence"/>
</dbReference>
<organism evidence="2 3">
    <name type="scientific">Pseudomonas fluorescens</name>
    <dbReference type="NCBI Taxonomy" id="294"/>
    <lineage>
        <taxon>Bacteria</taxon>
        <taxon>Pseudomonadati</taxon>
        <taxon>Pseudomonadota</taxon>
        <taxon>Gammaproteobacteria</taxon>
        <taxon>Pseudomonadales</taxon>
        <taxon>Pseudomonadaceae</taxon>
        <taxon>Pseudomonas</taxon>
    </lineage>
</organism>
<evidence type="ECO:0000313" key="2">
    <source>
        <dbReference type="EMBL" id="KJZ61721.1"/>
    </source>
</evidence>
<dbReference type="SUPFAM" id="SSF160719">
    <property type="entry name" value="gpW/gp25-like"/>
    <property type="match status" value="1"/>
</dbReference>
<dbReference type="EMBL" id="LACH01000073">
    <property type="protein sequence ID" value="KJZ61721.1"/>
    <property type="molecule type" value="Genomic_DNA"/>
</dbReference>
<dbReference type="PATRIC" id="fig|294.133.peg.5700"/>
<dbReference type="AlphaFoldDB" id="A0A0F4UZ04"/>
<evidence type="ECO:0000313" key="3">
    <source>
        <dbReference type="Proteomes" id="UP000033400"/>
    </source>
</evidence>
<comment type="caution">
    <text evidence="2">The sequence shown here is derived from an EMBL/GenBank/DDBJ whole genome shotgun (WGS) entry which is preliminary data.</text>
</comment>
<evidence type="ECO:0000259" key="1">
    <source>
        <dbReference type="Pfam" id="PF04965"/>
    </source>
</evidence>
<protein>
    <submittedName>
        <fullName evidence="2">Baseplate protein</fullName>
    </submittedName>
</protein>
<accession>A0A0F4UZ04</accession>
<dbReference type="Pfam" id="PF04965">
    <property type="entry name" value="GPW_gp25"/>
    <property type="match status" value="1"/>
</dbReference>
<reference evidence="2 3" key="1">
    <citation type="submission" date="2015-03" db="EMBL/GenBank/DDBJ databases">
        <title>Comparative genomics of Pseudomonas insights into diversity of traits involved in vanlence and defense.</title>
        <authorList>
            <person name="Qin Y."/>
        </authorList>
    </citation>
    <scope>NUCLEOTIDE SEQUENCE [LARGE SCALE GENOMIC DNA]</scope>
    <source>
        <strain evidence="2 3">H24</strain>
    </source>
</reference>
<feature type="domain" description="IraD/Gp25-like" evidence="1">
    <location>
        <begin position="27"/>
        <end position="108"/>
    </location>
</feature>
<dbReference type="OrthoDB" id="9802846at2"/>